<protein>
    <submittedName>
        <fullName evidence="1">Uncharacterized protein</fullName>
    </submittedName>
</protein>
<dbReference type="AlphaFoldDB" id="A0AAV4UNT9"/>
<proteinExistence type="predicted"/>
<keyword evidence="2" id="KW-1185">Reference proteome</keyword>
<dbReference type="EMBL" id="BPLR01013207">
    <property type="protein sequence ID" value="GIY59458.1"/>
    <property type="molecule type" value="Genomic_DNA"/>
</dbReference>
<name>A0AAV4UNT9_CAEEX</name>
<evidence type="ECO:0000313" key="2">
    <source>
        <dbReference type="Proteomes" id="UP001054945"/>
    </source>
</evidence>
<gene>
    <name evidence="1" type="ORF">CEXT_747201</name>
</gene>
<organism evidence="1 2">
    <name type="scientific">Caerostris extrusa</name>
    <name type="common">Bark spider</name>
    <name type="synonym">Caerostris bankana</name>
    <dbReference type="NCBI Taxonomy" id="172846"/>
    <lineage>
        <taxon>Eukaryota</taxon>
        <taxon>Metazoa</taxon>
        <taxon>Ecdysozoa</taxon>
        <taxon>Arthropoda</taxon>
        <taxon>Chelicerata</taxon>
        <taxon>Arachnida</taxon>
        <taxon>Araneae</taxon>
        <taxon>Araneomorphae</taxon>
        <taxon>Entelegynae</taxon>
        <taxon>Araneoidea</taxon>
        <taxon>Araneidae</taxon>
        <taxon>Caerostris</taxon>
    </lineage>
</organism>
<accession>A0AAV4UNT9</accession>
<reference evidence="1 2" key="1">
    <citation type="submission" date="2021-06" db="EMBL/GenBank/DDBJ databases">
        <title>Caerostris extrusa draft genome.</title>
        <authorList>
            <person name="Kono N."/>
            <person name="Arakawa K."/>
        </authorList>
    </citation>
    <scope>NUCLEOTIDE SEQUENCE [LARGE SCALE GENOMIC DNA]</scope>
</reference>
<dbReference type="Proteomes" id="UP001054945">
    <property type="component" value="Unassembled WGS sequence"/>
</dbReference>
<evidence type="ECO:0000313" key="1">
    <source>
        <dbReference type="EMBL" id="GIY59458.1"/>
    </source>
</evidence>
<sequence>MIYSVPWHKKSNESFEPWLKMGFLWKDCFICIANGMEESTGNFKKIAQSSAMIVMRECDDGNGAMVRRKNVDKFMHKDMGEPCISQNGFYGKCVFRSK</sequence>
<comment type="caution">
    <text evidence="1">The sequence shown here is derived from an EMBL/GenBank/DDBJ whole genome shotgun (WGS) entry which is preliminary data.</text>
</comment>